<sequence length="75" mass="8173">MPLPAVLINVAIPFLLNAQKSKTPNPTALLTPLCNAIHSVLPPPRRVPTTREPLLSRDAHPSCDRFPICSGARRI</sequence>
<gene>
    <name evidence="1" type="ORF">QBC41DRAFT_5871</name>
</gene>
<dbReference type="AlphaFoldDB" id="A0AA40DGL0"/>
<dbReference type="EMBL" id="JAULSY010000010">
    <property type="protein sequence ID" value="KAK0672794.1"/>
    <property type="molecule type" value="Genomic_DNA"/>
</dbReference>
<protein>
    <submittedName>
        <fullName evidence="1">Uncharacterized protein</fullName>
    </submittedName>
</protein>
<comment type="caution">
    <text evidence="1">The sequence shown here is derived from an EMBL/GenBank/DDBJ whole genome shotgun (WGS) entry which is preliminary data.</text>
</comment>
<proteinExistence type="predicted"/>
<dbReference type="Proteomes" id="UP001174997">
    <property type="component" value="Unassembled WGS sequence"/>
</dbReference>
<evidence type="ECO:0000313" key="2">
    <source>
        <dbReference type="Proteomes" id="UP001174997"/>
    </source>
</evidence>
<reference evidence="1" key="1">
    <citation type="submission" date="2023-06" db="EMBL/GenBank/DDBJ databases">
        <title>Genome-scale phylogeny and comparative genomics of the fungal order Sordariales.</title>
        <authorList>
            <consortium name="Lawrence Berkeley National Laboratory"/>
            <person name="Hensen N."/>
            <person name="Bonometti L."/>
            <person name="Westerberg I."/>
            <person name="Brannstrom I.O."/>
            <person name="Guillou S."/>
            <person name="Cros-Aarteil S."/>
            <person name="Calhoun S."/>
            <person name="Haridas S."/>
            <person name="Kuo A."/>
            <person name="Mondo S."/>
            <person name="Pangilinan J."/>
            <person name="Riley R."/>
            <person name="Labutti K."/>
            <person name="Andreopoulos B."/>
            <person name="Lipzen A."/>
            <person name="Chen C."/>
            <person name="Yanf M."/>
            <person name="Daum C."/>
            <person name="Ng V."/>
            <person name="Clum A."/>
            <person name="Steindorff A."/>
            <person name="Ohm R."/>
            <person name="Martin F."/>
            <person name="Silar P."/>
            <person name="Natvig D."/>
            <person name="Lalanne C."/>
            <person name="Gautier V."/>
            <person name="Ament-Velasquez S.L."/>
            <person name="Kruys A."/>
            <person name="Hutchinson M.I."/>
            <person name="Powell A.J."/>
            <person name="Barry K."/>
            <person name="Miller A.N."/>
            <person name="Grigoriev I.V."/>
            <person name="Debuchy R."/>
            <person name="Gladieux P."/>
            <person name="Thoren M.H."/>
            <person name="Johannesson H."/>
        </authorList>
    </citation>
    <scope>NUCLEOTIDE SEQUENCE</scope>
    <source>
        <strain evidence="1">CBS 307.81</strain>
    </source>
</reference>
<name>A0AA40DGL0_9PEZI</name>
<evidence type="ECO:0000313" key="1">
    <source>
        <dbReference type="EMBL" id="KAK0672794.1"/>
    </source>
</evidence>
<organism evidence="1 2">
    <name type="scientific">Cercophora samala</name>
    <dbReference type="NCBI Taxonomy" id="330535"/>
    <lineage>
        <taxon>Eukaryota</taxon>
        <taxon>Fungi</taxon>
        <taxon>Dikarya</taxon>
        <taxon>Ascomycota</taxon>
        <taxon>Pezizomycotina</taxon>
        <taxon>Sordariomycetes</taxon>
        <taxon>Sordariomycetidae</taxon>
        <taxon>Sordariales</taxon>
        <taxon>Lasiosphaeriaceae</taxon>
        <taxon>Cercophora</taxon>
    </lineage>
</organism>
<keyword evidence="2" id="KW-1185">Reference proteome</keyword>
<accession>A0AA40DGL0</accession>